<proteinExistence type="predicted"/>
<dbReference type="EMBL" id="JASBWV010000025">
    <property type="protein sequence ID" value="KAJ9119259.1"/>
    <property type="molecule type" value="Genomic_DNA"/>
</dbReference>
<gene>
    <name evidence="1" type="ORF">QFC24_005730</name>
</gene>
<name>A0ACC2X5F0_9TREE</name>
<sequence>MAPTKKSAVASKRKAARPIANTEEMAPKKKSVGRPKKDSRPEKEKDTPQDARPAPRGKTADTRTKTKVGQGRQPSSQQPSAAATASVTMTDGAHHITSEPPAESSNQQAAMQIIMEENRRLKEQLQNRKVETPYISLERPTERKRNNPYDIAPVRKILGLHVSPEDPDFVKELKNEAYNFLRETARDVVGSQELTHSLDRGAHWDNLLEDKQKELRQQFIDTVQKSGAFSLTFFTAPSAGSLHKFAVDWPANELLKTVLRDQRVQLKNTRSKLLYGNAVYNELHREFNGRCAFPSEPVVRQAKDPKQHRLGRPPKDPLLQASLDLRSDSKNRLKLMDKSIRENYRGLSHTPEFSFEPAGRVAMPPVAPAEKLNKKKKELQHTSTDSRPGVEPTAHGDARPAKTASSQAPY</sequence>
<organism evidence="1 2">
    <name type="scientific">Naganishia onofrii</name>
    <dbReference type="NCBI Taxonomy" id="1851511"/>
    <lineage>
        <taxon>Eukaryota</taxon>
        <taxon>Fungi</taxon>
        <taxon>Dikarya</taxon>
        <taxon>Basidiomycota</taxon>
        <taxon>Agaricomycotina</taxon>
        <taxon>Tremellomycetes</taxon>
        <taxon>Filobasidiales</taxon>
        <taxon>Filobasidiaceae</taxon>
        <taxon>Naganishia</taxon>
    </lineage>
</organism>
<dbReference type="Proteomes" id="UP001234202">
    <property type="component" value="Unassembled WGS sequence"/>
</dbReference>
<comment type="caution">
    <text evidence="1">The sequence shown here is derived from an EMBL/GenBank/DDBJ whole genome shotgun (WGS) entry which is preliminary data.</text>
</comment>
<evidence type="ECO:0000313" key="1">
    <source>
        <dbReference type="EMBL" id="KAJ9119259.1"/>
    </source>
</evidence>
<reference evidence="1" key="1">
    <citation type="submission" date="2023-04" db="EMBL/GenBank/DDBJ databases">
        <title>Draft Genome sequencing of Naganishia species isolated from polar environments using Oxford Nanopore Technology.</title>
        <authorList>
            <person name="Leo P."/>
            <person name="Venkateswaran K."/>
        </authorList>
    </citation>
    <scope>NUCLEOTIDE SEQUENCE</scope>
    <source>
        <strain evidence="1">DBVPG 5303</strain>
    </source>
</reference>
<evidence type="ECO:0000313" key="2">
    <source>
        <dbReference type="Proteomes" id="UP001234202"/>
    </source>
</evidence>
<keyword evidence="2" id="KW-1185">Reference proteome</keyword>
<protein>
    <submittedName>
        <fullName evidence="1">Uncharacterized protein</fullName>
    </submittedName>
</protein>
<accession>A0ACC2X5F0</accession>